<gene>
    <name evidence="1" type="ORF">GCM10011309_21300</name>
</gene>
<accession>A0A918NIW1</accession>
<dbReference type="Proteomes" id="UP000600865">
    <property type="component" value="Unassembled WGS sequence"/>
</dbReference>
<keyword evidence="2" id="KW-1185">Reference proteome</keyword>
<comment type="caution">
    <text evidence="1">The sequence shown here is derived from an EMBL/GenBank/DDBJ whole genome shotgun (WGS) entry which is preliminary data.</text>
</comment>
<dbReference type="InterPro" id="IPR010836">
    <property type="entry name" value="SapC"/>
</dbReference>
<protein>
    <recommendedName>
        <fullName evidence="3">SapC protein</fullName>
    </recommendedName>
</protein>
<proteinExistence type="predicted"/>
<dbReference type="EMBL" id="BMYV01000002">
    <property type="protein sequence ID" value="GGX70886.1"/>
    <property type="molecule type" value="Genomic_DNA"/>
</dbReference>
<dbReference type="AlphaFoldDB" id="A0A918NIW1"/>
<evidence type="ECO:0000313" key="1">
    <source>
        <dbReference type="EMBL" id="GGX70886.1"/>
    </source>
</evidence>
<name>A0A918NIW1_9PROT</name>
<dbReference type="RefSeq" id="WP_189585499.1">
    <property type="nucleotide sequence ID" value="NZ_BMYV01000002.1"/>
</dbReference>
<evidence type="ECO:0008006" key="3">
    <source>
        <dbReference type="Google" id="ProtNLM"/>
    </source>
</evidence>
<dbReference type="Pfam" id="PF07277">
    <property type="entry name" value="SapC"/>
    <property type="match status" value="1"/>
</dbReference>
<organism evidence="1 2">
    <name type="scientific">Litorimonas cladophorae</name>
    <dbReference type="NCBI Taxonomy" id="1220491"/>
    <lineage>
        <taxon>Bacteria</taxon>
        <taxon>Pseudomonadati</taxon>
        <taxon>Pseudomonadota</taxon>
        <taxon>Alphaproteobacteria</taxon>
        <taxon>Maricaulales</taxon>
        <taxon>Robiginitomaculaceae</taxon>
    </lineage>
</organism>
<reference evidence="1 2" key="1">
    <citation type="journal article" date="2014" name="Int. J. Syst. Evol. Microbiol.">
        <title>Complete genome sequence of Corynebacterium casei LMG S-19264T (=DSM 44701T), isolated from a smear-ripened cheese.</title>
        <authorList>
            <consortium name="US DOE Joint Genome Institute (JGI-PGF)"/>
            <person name="Walter F."/>
            <person name="Albersmeier A."/>
            <person name="Kalinowski J."/>
            <person name="Ruckert C."/>
        </authorList>
    </citation>
    <scope>NUCLEOTIDE SEQUENCE [LARGE SCALE GENOMIC DNA]</scope>
    <source>
        <strain evidence="1 2">KCTC 23968</strain>
    </source>
</reference>
<sequence length="253" mass="28094">MATLKALSPDAHRTLKLKSDNGIFYAKKAHMLSLRVTEVAQATVAFPVFISRMGNGSMSLSALTSFEPGKNLFVSKGEWVSSFTPTAMKTYPIFLMKPMDGNSEPVMGIDEGSEALSTTEGQAIFDSKGKLSLPLKQLKTQLMEDSRNIVHTVQFFETLTSYGLVVPIDMSLNYSDGKTNRVRGLSMIHEDKFQSLSAENLADLRDRGYLAPIYAMLFSVFQLNALIRRNNQVDDIDHIKSINLEVSKDTRLA</sequence>
<evidence type="ECO:0000313" key="2">
    <source>
        <dbReference type="Proteomes" id="UP000600865"/>
    </source>
</evidence>